<dbReference type="PANTHER" id="PTHR12526:SF636">
    <property type="entry name" value="BLL3647 PROTEIN"/>
    <property type="match status" value="1"/>
</dbReference>
<dbReference type="Gene3D" id="3.40.50.2000">
    <property type="entry name" value="Glycogen Phosphorylase B"/>
    <property type="match status" value="2"/>
</dbReference>
<dbReference type="RefSeq" id="WP_189226516.1">
    <property type="nucleotide sequence ID" value="NZ_BMRG01000016.1"/>
</dbReference>
<keyword evidence="5" id="KW-1185">Reference proteome</keyword>
<dbReference type="AlphaFoldDB" id="A0A918ASC5"/>
<evidence type="ECO:0000313" key="5">
    <source>
        <dbReference type="Proteomes" id="UP000639606"/>
    </source>
</evidence>
<evidence type="ECO:0000256" key="2">
    <source>
        <dbReference type="ARBA" id="ARBA00022679"/>
    </source>
</evidence>
<dbReference type="Pfam" id="PF13439">
    <property type="entry name" value="Glyco_transf_4"/>
    <property type="match status" value="1"/>
</dbReference>
<dbReference type="GO" id="GO:0016757">
    <property type="term" value="F:glycosyltransferase activity"/>
    <property type="evidence" value="ECO:0007669"/>
    <property type="project" value="UniProtKB-KW"/>
</dbReference>
<dbReference type="SUPFAM" id="SSF53756">
    <property type="entry name" value="UDP-Glycosyltransferase/glycogen phosphorylase"/>
    <property type="match status" value="1"/>
</dbReference>
<dbReference type="Proteomes" id="UP000639606">
    <property type="component" value="Unassembled WGS sequence"/>
</dbReference>
<dbReference type="InterPro" id="IPR028098">
    <property type="entry name" value="Glyco_trans_4-like_N"/>
</dbReference>
<reference evidence="4" key="2">
    <citation type="submission" date="2020-09" db="EMBL/GenBank/DDBJ databases">
        <authorList>
            <person name="Sun Q."/>
            <person name="Ohkuma M."/>
        </authorList>
    </citation>
    <scope>NUCLEOTIDE SEQUENCE</scope>
    <source>
        <strain evidence="4">JCM 3313</strain>
    </source>
</reference>
<dbReference type="CDD" id="cd03801">
    <property type="entry name" value="GT4_PimA-like"/>
    <property type="match status" value="1"/>
</dbReference>
<dbReference type="EMBL" id="BMRG01000016">
    <property type="protein sequence ID" value="GGP76820.1"/>
    <property type="molecule type" value="Genomic_DNA"/>
</dbReference>
<name>A0A918ASC5_9PSEU</name>
<sequence>MMRLRVAVVVESGTFGSTGAYARNLLRWLPSWCRCALLVSEPVVEHFARVRDAVEVVPLPEGGGAAGAADALARLRPDVVQVNLSDPASGLACLEAAVRAAPTVVTLHLPGSPPAGPFPPVAYAIAPSASVAAQLRRELMVPPSRVVRVRHGVEPPAHPVTARAVAIPVVVGAVARLTARKGLDLLLEAARELVADGCSLEVRIAGAGDEEDALRGRAAGLPVRFTGQCLDVPAFLRELDVFCLPSRREALPLALLEAAAHGLPCVSTAVGDVAEVLTGAASIVPADDGPALTAALRALVDDPALRAHLGARARARALRAFDVRMMAARTAAVLAQAVRRPLPLRG</sequence>
<keyword evidence="2" id="KW-0808">Transferase</keyword>
<evidence type="ECO:0000259" key="3">
    <source>
        <dbReference type="Pfam" id="PF13439"/>
    </source>
</evidence>
<dbReference type="PANTHER" id="PTHR12526">
    <property type="entry name" value="GLYCOSYLTRANSFERASE"/>
    <property type="match status" value="1"/>
</dbReference>
<evidence type="ECO:0000313" key="4">
    <source>
        <dbReference type="EMBL" id="GGP76820.1"/>
    </source>
</evidence>
<accession>A0A918ASC5</accession>
<comment type="caution">
    <text evidence="4">The sequence shown here is derived from an EMBL/GenBank/DDBJ whole genome shotgun (WGS) entry which is preliminary data.</text>
</comment>
<dbReference type="Pfam" id="PF13692">
    <property type="entry name" value="Glyco_trans_1_4"/>
    <property type="match status" value="1"/>
</dbReference>
<organism evidence="4 5">
    <name type="scientific">Saccharothrix coeruleofusca</name>
    <dbReference type="NCBI Taxonomy" id="33919"/>
    <lineage>
        <taxon>Bacteria</taxon>
        <taxon>Bacillati</taxon>
        <taxon>Actinomycetota</taxon>
        <taxon>Actinomycetes</taxon>
        <taxon>Pseudonocardiales</taxon>
        <taxon>Pseudonocardiaceae</taxon>
        <taxon>Saccharothrix</taxon>
    </lineage>
</organism>
<evidence type="ECO:0000256" key="1">
    <source>
        <dbReference type="ARBA" id="ARBA00022676"/>
    </source>
</evidence>
<feature type="domain" description="Glycosyltransferase subfamily 4-like N-terminal" evidence="3">
    <location>
        <begin position="68"/>
        <end position="154"/>
    </location>
</feature>
<protein>
    <recommendedName>
        <fullName evidence="3">Glycosyltransferase subfamily 4-like N-terminal domain-containing protein</fullName>
    </recommendedName>
</protein>
<reference evidence="4" key="1">
    <citation type="journal article" date="2014" name="Int. J. Syst. Evol. Microbiol.">
        <title>Complete genome sequence of Corynebacterium casei LMG S-19264T (=DSM 44701T), isolated from a smear-ripened cheese.</title>
        <authorList>
            <consortium name="US DOE Joint Genome Institute (JGI-PGF)"/>
            <person name="Walter F."/>
            <person name="Albersmeier A."/>
            <person name="Kalinowski J."/>
            <person name="Ruckert C."/>
        </authorList>
    </citation>
    <scope>NUCLEOTIDE SEQUENCE</scope>
    <source>
        <strain evidence="4">JCM 3313</strain>
    </source>
</reference>
<keyword evidence="1" id="KW-0328">Glycosyltransferase</keyword>
<gene>
    <name evidence="4" type="ORF">GCM10010185_58250</name>
</gene>
<proteinExistence type="predicted"/>